<protein>
    <submittedName>
        <fullName evidence="2">Uncharacterized protein</fullName>
    </submittedName>
</protein>
<feature type="region of interest" description="Disordered" evidence="1">
    <location>
        <begin position="1"/>
        <end position="25"/>
    </location>
</feature>
<dbReference type="EMBL" id="RWGY01000051">
    <property type="protein sequence ID" value="TVU04819.1"/>
    <property type="molecule type" value="Genomic_DNA"/>
</dbReference>
<evidence type="ECO:0000313" key="3">
    <source>
        <dbReference type="Proteomes" id="UP000324897"/>
    </source>
</evidence>
<evidence type="ECO:0000256" key="1">
    <source>
        <dbReference type="SAM" id="MobiDB-lite"/>
    </source>
</evidence>
<accession>A0A5J9T0E3</accession>
<proteinExistence type="predicted"/>
<organism evidence="2 3">
    <name type="scientific">Eragrostis curvula</name>
    <name type="common">weeping love grass</name>
    <dbReference type="NCBI Taxonomy" id="38414"/>
    <lineage>
        <taxon>Eukaryota</taxon>
        <taxon>Viridiplantae</taxon>
        <taxon>Streptophyta</taxon>
        <taxon>Embryophyta</taxon>
        <taxon>Tracheophyta</taxon>
        <taxon>Spermatophyta</taxon>
        <taxon>Magnoliopsida</taxon>
        <taxon>Liliopsida</taxon>
        <taxon>Poales</taxon>
        <taxon>Poaceae</taxon>
        <taxon>PACMAD clade</taxon>
        <taxon>Chloridoideae</taxon>
        <taxon>Eragrostideae</taxon>
        <taxon>Eragrostidinae</taxon>
        <taxon>Eragrostis</taxon>
    </lineage>
</organism>
<comment type="caution">
    <text evidence="2">The sequence shown here is derived from an EMBL/GenBank/DDBJ whole genome shotgun (WGS) entry which is preliminary data.</text>
</comment>
<dbReference type="AlphaFoldDB" id="A0A5J9T0E3"/>
<gene>
    <name evidence="2" type="ORF">EJB05_47954</name>
</gene>
<dbReference type="Proteomes" id="UP000324897">
    <property type="component" value="Unassembled WGS sequence"/>
</dbReference>
<feature type="region of interest" description="Disordered" evidence="1">
    <location>
        <begin position="43"/>
        <end position="66"/>
    </location>
</feature>
<evidence type="ECO:0000313" key="2">
    <source>
        <dbReference type="EMBL" id="TVU04819.1"/>
    </source>
</evidence>
<feature type="non-terminal residue" evidence="2">
    <location>
        <position position="1"/>
    </location>
</feature>
<name>A0A5J9T0E3_9POAL</name>
<feature type="compositionally biased region" description="Basic and acidic residues" evidence="1">
    <location>
        <begin position="10"/>
        <end position="24"/>
    </location>
</feature>
<reference evidence="2 3" key="1">
    <citation type="journal article" date="2019" name="Sci. Rep.">
        <title>A high-quality genome of Eragrostis curvula grass provides insights into Poaceae evolution and supports new strategies to enhance forage quality.</title>
        <authorList>
            <person name="Carballo J."/>
            <person name="Santos B.A.C.M."/>
            <person name="Zappacosta D."/>
            <person name="Garbus I."/>
            <person name="Selva J.P."/>
            <person name="Gallo C.A."/>
            <person name="Diaz A."/>
            <person name="Albertini E."/>
            <person name="Caccamo M."/>
            <person name="Echenique V."/>
        </authorList>
    </citation>
    <scope>NUCLEOTIDE SEQUENCE [LARGE SCALE GENOMIC DNA]</scope>
    <source>
        <strain evidence="3">cv. Victoria</strain>
        <tissue evidence="2">Leaf</tissue>
    </source>
</reference>
<sequence>MTGTESGRSGGREEGDGGKKKAETRTIWAVNCRSNDIRQTLVRVSRPAEGGGGRRGGKTRRRRVEVDEDYLREHGDEEEKKDLGHLRSTFHRYLEEEGEIDHSAETGGHGVRCGDHENLCAFANTSETSSVDGEW</sequence>
<dbReference type="Gramene" id="TVU04819">
    <property type="protein sequence ID" value="TVU04819"/>
    <property type="gene ID" value="EJB05_47954"/>
</dbReference>
<keyword evidence="3" id="KW-1185">Reference proteome</keyword>